<evidence type="ECO:0000259" key="6">
    <source>
        <dbReference type="PROSITE" id="PS51883"/>
    </source>
</evidence>
<dbReference type="GO" id="GO:0003924">
    <property type="term" value="F:GTPase activity"/>
    <property type="evidence" value="ECO:0007669"/>
    <property type="project" value="InterPro"/>
</dbReference>
<evidence type="ECO:0000313" key="7">
    <source>
        <dbReference type="EMBL" id="EFN86806.1"/>
    </source>
</evidence>
<evidence type="ECO:0000259" key="5">
    <source>
        <dbReference type="PROSITE" id="PS51710"/>
    </source>
</evidence>
<evidence type="ECO:0000256" key="1">
    <source>
        <dbReference type="ARBA" id="ARBA00007699"/>
    </source>
</evidence>
<dbReference type="Pfam" id="PF01926">
    <property type="entry name" value="MMR_HSR1"/>
    <property type="match status" value="1"/>
</dbReference>
<dbReference type="NCBIfam" id="TIGR00231">
    <property type="entry name" value="small_GTP"/>
    <property type="match status" value="1"/>
</dbReference>
<dbReference type="InterPro" id="IPR019446">
    <property type="entry name" value="BMT5-like"/>
</dbReference>
<accession>E2BBY2</accession>
<feature type="domain" description="OBG-type G" evidence="5">
    <location>
        <begin position="426"/>
        <end position="591"/>
    </location>
</feature>
<dbReference type="Pfam" id="PF01018">
    <property type="entry name" value="GTP1_OBG"/>
    <property type="match status" value="1"/>
</dbReference>
<dbReference type="InterPro" id="IPR031167">
    <property type="entry name" value="G_OBG"/>
</dbReference>
<dbReference type="PANTHER" id="PTHR11702">
    <property type="entry name" value="DEVELOPMENTALLY REGULATED GTP-BINDING PROTEIN-RELATED"/>
    <property type="match status" value="1"/>
</dbReference>
<dbReference type="FunFam" id="2.70.210.12:FF:000001">
    <property type="entry name" value="GTPase Obg"/>
    <property type="match status" value="1"/>
</dbReference>
<evidence type="ECO:0000313" key="8">
    <source>
        <dbReference type="Proteomes" id="UP000008237"/>
    </source>
</evidence>
<dbReference type="InterPro" id="IPR014100">
    <property type="entry name" value="GTP-bd_Obg/CgtA"/>
</dbReference>
<reference evidence="7 8" key="1">
    <citation type="journal article" date="2010" name="Science">
        <title>Genomic comparison of the ants Camponotus floridanus and Harpegnathos saltator.</title>
        <authorList>
            <person name="Bonasio R."/>
            <person name="Zhang G."/>
            <person name="Ye C."/>
            <person name="Mutti N.S."/>
            <person name="Fang X."/>
            <person name="Qin N."/>
            <person name="Donahue G."/>
            <person name="Yang P."/>
            <person name="Li Q."/>
            <person name="Li C."/>
            <person name="Zhang P."/>
            <person name="Huang Z."/>
            <person name="Berger S.L."/>
            <person name="Reinberg D."/>
            <person name="Wang J."/>
            <person name="Liebig J."/>
        </authorList>
    </citation>
    <scope>NUCLEOTIDE SEQUENCE [LARGE SCALE GENOMIC DNA]</scope>
    <source>
        <strain evidence="7 8">R22 G/1</strain>
    </source>
</reference>
<dbReference type="InterPro" id="IPR045086">
    <property type="entry name" value="OBG_GTPase"/>
</dbReference>
<evidence type="ECO:0000256" key="2">
    <source>
        <dbReference type="ARBA" id="ARBA00022517"/>
    </source>
</evidence>
<dbReference type="OMA" id="GICVLFD"/>
<dbReference type="Proteomes" id="UP000008237">
    <property type="component" value="Unassembled WGS sequence"/>
</dbReference>
<dbReference type="PRINTS" id="PR00326">
    <property type="entry name" value="GTP1OBG"/>
</dbReference>
<dbReference type="SUPFAM" id="SSF52540">
    <property type="entry name" value="P-loop containing nucleoside triphosphate hydrolases"/>
    <property type="match status" value="1"/>
</dbReference>
<dbReference type="NCBIfam" id="TIGR02729">
    <property type="entry name" value="Obg_CgtA"/>
    <property type="match status" value="1"/>
</dbReference>
<dbReference type="AlphaFoldDB" id="E2BBY2"/>
<dbReference type="PANTHER" id="PTHR11702:SF31">
    <property type="entry name" value="MITOCHONDRIAL RIBOSOME-ASSOCIATED GTPASE 2"/>
    <property type="match status" value="1"/>
</dbReference>
<comment type="similarity">
    <text evidence="1">Belongs to the TRAFAC class OBG-HflX-like GTPase superfamily. OBG GTPase family.</text>
</comment>
<dbReference type="NCBIfam" id="NF008956">
    <property type="entry name" value="PRK12299.1"/>
    <property type="match status" value="1"/>
</dbReference>
<dbReference type="PROSITE" id="PS51883">
    <property type="entry name" value="OBG"/>
    <property type="match status" value="1"/>
</dbReference>
<feature type="domain" description="Obg" evidence="6">
    <location>
        <begin position="270"/>
        <end position="425"/>
    </location>
</feature>
<dbReference type="EMBL" id="GL447175">
    <property type="protein sequence ID" value="EFN86806.1"/>
    <property type="molecule type" value="Genomic_DNA"/>
</dbReference>
<proteinExistence type="inferred from homology"/>
<dbReference type="InterPro" id="IPR005225">
    <property type="entry name" value="Small_GTP-bd"/>
</dbReference>
<dbReference type="PROSITE" id="PS51710">
    <property type="entry name" value="G_OBG"/>
    <property type="match status" value="1"/>
</dbReference>
<keyword evidence="3" id="KW-0547">Nucleotide-binding</keyword>
<dbReference type="GO" id="GO:0070042">
    <property type="term" value="F:rRNA (uridine-N3-)-methyltransferase activity"/>
    <property type="evidence" value="ECO:0007669"/>
    <property type="project" value="InterPro"/>
</dbReference>
<dbReference type="GO" id="GO:0000287">
    <property type="term" value="F:magnesium ion binding"/>
    <property type="evidence" value="ECO:0007669"/>
    <property type="project" value="InterPro"/>
</dbReference>
<evidence type="ECO:0000256" key="3">
    <source>
        <dbReference type="ARBA" id="ARBA00022741"/>
    </source>
</evidence>
<sequence>MEIFNDDDFVLLVGEGNFSFSVALLQQNLNINLIATCYEPSISQEAAKKNIEHLQNNGICVLFDIDATKLEEYPLLKPKLFDKIIFNFPHVGGKMKIEKNRNLLRNFFVSSTKMIKENGQVLVTLCKGQGGTPMDNPMRRWDDSWKIVEMAAHGDLILTRIEPFLWQSFQDYIVTGYRSLEKQFHTAGSLTHYFIKSQQPTIYNIAPSNKINALKYNMDNITWKEITSNVQIISDYDIKSLYVTSCTYKQDSIPKPLRSTKQKSKHNNEQYFVDIKQVRTIGGKGGDGEITFLRLWVNDRAGPDGGDGGNGGHIIFEASMDVKDLSHVHSFVQADDGERGYSKSCFGKNAEHKMVKVPIGTIVRDITGKILCDLNQSGMMFIAARGGAGGHGNTFFKSDIHQSPEICEYGAVGEDIQYILEIKSMAHIGLIGLPNAGKSTLLQAISRAKPKIAPYPFTTLKPHIGMVQYDDYEQIAVADMPGLIEDSHKNKGLGITFLKHAERCTALMYIIDVTLDEPWRALELLRYEISQFNEKLNDRPLLVVANKMDLPNAEVNLQLLKEHINMPIVPISAKMGTNISMLLREIRILYDNFKTNNSEENNELKQ</sequence>
<dbReference type="FunCoup" id="E2BBY2">
    <property type="interactions" value="566"/>
</dbReference>
<dbReference type="Pfam" id="PF10354">
    <property type="entry name" value="BMT5-like"/>
    <property type="match status" value="1"/>
</dbReference>
<dbReference type="GO" id="GO:0005739">
    <property type="term" value="C:mitochondrion"/>
    <property type="evidence" value="ECO:0007669"/>
    <property type="project" value="TreeGrafter"/>
</dbReference>
<dbReference type="STRING" id="610380.E2BBY2"/>
<dbReference type="Gene3D" id="2.70.210.12">
    <property type="entry name" value="GTP1/OBG domain"/>
    <property type="match status" value="1"/>
</dbReference>
<evidence type="ECO:0000256" key="4">
    <source>
        <dbReference type="ARBA" id="ARBA00023134"/>
    </source>
</evidence>
<keyword evidence="2" id="KW-0690">Ribosome biogenesis</keyword>
<gene>
    <name evidence="7" type="ORF">EAI_01169</name>
</gene>
<dbReference type="GO" id="GO:0070475">
    <property type="term" value="P:rRNA base methylation"/>
    <property type="evidence" value="ECO:0007669"/>
    <property type="project" value="InterPro"/>
</dbReference>
<keyword evidence="8" id="KW-1185">Reference proteome</keyword>
<protein>
    <submittedName>
        <fullName evidence="7">GTP-binding protein 5</fullName>
    </submittedName>
</protein>
<dbReference type="Gene3D" id="3.40.50.300">
    <property type="entry name" value="P-loop containing nucleotide triphosphate hydrolases"/>
    <property type="match status" value="1"/>
</dbReference>
<keyword evidence="4" id="KW-0342">GTP-binding</keyword>
<name>E2BBY2_HARSA</name>
<dbReference type="InterPro" id="IPR027417">
    <property type="entry name" value="P-loop_NTPase"/>
</dbReference>
<dbReference type="SUPFAM" id="SSF53335">
    <property type="entry name" value="S-adenosyl-L-methionine-dependent methyltransferases"/>
    <property type="match status" value="1"/>
</dbReference>
<dbReference type="InterPro" id="IPR036726">
    <property type="entry name" value="GTP1_OBG_dom_sf"/>
</dbReference>
<dbReference type="GO" id="GO:0005525">
    <property type="term" value="F:GTP binding"/>
    <property type="evidence" value="ECO:0007669"/>
    <property type="project" value="UniProtKB-KW"/>
</dbReference>
<dbReference type="InterPro" id="IPR029063">
    <property type="entry name" value="SAM-dependent_MTases_sf"/>
</dbReference>
<dbReference type="InParanoid" id="E2BBY2"/>
<dbReference type="CDD" id="cd01898">
    <property type="entry name" value="Obg"/>
    <property type="match status" value="1"/>
</dbReference>
<dbReference type="OrthoDB" id="347018at2759"/>
<dbReference type="InterPro" id="IPR006073">
    <property type="entry name" value="GTP-bd"/>
</dbReference>
<organism evidence="8">
    <name type="scientific">Harpegnathos saltator</name>
    <name type="common">Jerdon's jumping ant</name>
    <dbReference type="NCBI Taxonomy" id="610380"/>
    <lineage>
        <taxon>Eukaryota</taxon>
        <taxon>Metazoa</taxon>
        <taxon>Ecdysozoa</taxon>
        <taxon>Arthropoda</taxon>
        <taxon>Hexapoda</taxon>
        <taxon>Insecta</taxon>
        <taxon>Pterygota</taxon>
        <taxon>Neoptera</taxon>
        <taxon>Endopterygota</taxon>
        <taxon>Hymenoptera</taxon>
        <taxon>Apocrita</taxon>
        <taxon>Aculeata</taxon>
        <taxon>Formicoidea</taxon>
        <taxon>Formicidae</taxon>
        <taxon>Ponerinae</taxon>
        <taxon>Ponerini</taxon>
        <taxon>Harpegnathos</taxon>
    </lineage>
</organism>
<dbReference type="InterPro" id="IPR006169">
    <property type="entry name" value="GTP1_OBG_dom"/>
</dbReference>
<dbReference type="SUPFAM" id="SSF82051">
    <property type="entry name" value="Obg GTP-binding protein N-terminal domain"/>
    <property type="match status" value="1"/>
</dbReference>